<dbReference type="Proteomes" id="UP000051952">
    <property type="component" value="Unassembled WGS sequence"/>
</dbReference>
<keyword evidence="3" id="KW-1185">Reference proteome</keyword>
<sequence length="143" mass="16033">VLETPPAACDDMPRCRGRFNLPEPSWLTKRFKWEMAGGGLHDKVRGDAVHRHFAVLLNEFRLLFTSTFGDVYAALTLLLTTVSAGLQATQLVVQATMLTMDIAVLQRLMPNSRRSSRRLLIPITQRSHTADPSDTLQKLTTRS</sequence>
<dbReference type="AlphaFoldDB" id="A0A0S4KKP8"/>
<dbReference type="EMBL" id="CYKH01001741">
    <property type="protein sequence ID" value="CUI14932.1"/>
    <property type="molecule type" value="Genomic_DNA"/>
</dbReference>
<evidence type="ECO:0000256" key="1">
    <source>
        <dbReference type="SAM" id="MobiDB-lite"/>
    </source>
</evidence>
<protein>
    <submittedName>
        <fullName evidence="2">Uncharacterized protein</fullName>
    </submittedName>
</protein>
<proteinExistence type="predicted"/>
<evidence type="ECO:0000313" key="3">
    <source>
        <dbReference type="Proteomes" id="UP000051952"/>
    </source>
</evidence>
<feature type="compositionally biased region" description="Polar residues" evidence="1">
    <location>
        <begin position="124"/>
        <end position="143"/>
    </location>
</feature>
<evidence type="ECO:0000313" key="2">
    <source>
        <dbReference type="EMBL" id="CUI14932.1"/>
    </source>
</evidence>
<accession>A0A0S4KKP8</accession>
<gene>
    <name evidence="2" type="ORF">BSAL_21245</name>
</gene>
<feature type="region of interest" description="Disordered" evidence="1">
    <location>
        <begin position="123"/>
        <end position="143"/>
    </location>
</feature>
<reference evidence="3" key="1">
    <citation type="submission" date="2015-09" db="EMBL/GenBank/DDBJ databases">
        <authorList>
            <consortium name="Pathogen Informatics"/>
        </authorList>
    </citation>
    <scope>NUCLEOTIDE SEQUENCE [LARGE SCALE GENOMIC DNA]</scope>
    <source>
        <strain evidence="3">Lake Konstanz</strain>
    </source>
</reference>
<feature type="non-terminal residue" evidence="2">
    <location>
        <position position="1"/>
    </location>
</feature>
<dbReference type="VEuPathDB" id="TriTrypDB:BSAL_21245"/>
<name>A0A0S4KKP8_BODSA</name>
<organism evidence="2 3">
    <name type="scientific">Bodo saltans</name>
    <name type="common">Flagellated protozoan</name>
    <dbReference type="NCBI Taxonomy" id="75058"/>
    <lineage>
        <taxon>Eukaryota</taxon>
        <taxon>Discoba</taxon>
        <taxon>Euglenozoa</taxon>
        <taxon>Kinetoplastea</taxon>
        <taxon>Metakinetoplastina</taxon>
        <taxon>Eubodonida</taxon>
        <taxon>Bodonidae</taxon>
        <taxon>Bodo</taxon>
    </lineage>
</organism>